<evidence type="ECO:0000259" key="8">
    <source>
        <dbReference type="Pfam" id="PF14743"/>
    </source>
</evidence>
<comment type="caution">
    <text evidence="9">The sequence shown here is derived from an EMBL/GenBank/DDBJ whole genome shotgun (WGS) entry which is preliminary data.</text>
</comment>
<dbReference type="CDD" id="cd08041">
    <property type="entry name" value="OBF_kDNA_ligase_like"/>
    <property type="match status" value="1"/>
</dbReference>
<comment type="cofactor">
    <cofactor evidence="1">
        <name>a divalent metal cation</name>
        <dbReference type="ChEBI" id="CHEBI:60240"/>
    </cofactor>
</comment>
<dbReference type="InterPro" id="IPR012310">
    <property type="entry name" value="DNA_ligase_ATP-dep_cent"/>
</dbReference>
<dbReference type="PANTHER" id="PTHR47810:SF1">
    <property type="entry name" value="DNA LIGASE B"/>
    <property type="match status" value="1"/>
</dbReference>
<evidence type="ECO:0000313" key="10">
    <source>
        <dbReference type="Proteomes" id="UP000223777"/>
    </source>
</evidence>
<dbReference type="SUPFAM" id="SSF56091">
    <property type="entry name" value="DNA ligase/mRNA capping enzyme, catalytic domain"/>
    <property type="match status" value="1"/>
</dbReference>
<feature type="domain" description="DNA ligase OB-like" evidence="8">
    <location>
        <begin position="360"/>
        <end position="431"/>
    </location>
</feature>
<dbReference type="Pfam" id="PF01068">
    <property type="entry name" value="DNA_ligase_A_M"/>
    <property type="match status" value="1"/>
</dbReference>
<evidence type="ECO:0000256" key="3">
    <source>
        <dbReference type="ARBA" id="ARBA00022705"/>
    </source>
</evidence>
<dbReference type="GO" id="GO:0006260">
    <property type="term" value="P:DNA replication"/>
    <property type="evidence" value="ECO:0007669"/>
    <property type="project" value="UniProtKB-KW"/>
</dbReference>
<dbReference type="GO" id="GO:0006281">
    <property type="term" value="P:DNA repair"/>
    <property type="evidence" value="ECO:0007669"/>
    <property type="project" value="UniProtKB-KW"/>
</dbReference>
<name>A0A2B9Q3B8_BACCE</name>
<dbReference type="InterPro" id="IPR012340">
    <property type="entry name" value="NA-bd_OB-fold"/>
</dbReference>
<evidence type="ECO:0000256" key="1">
    <source>
        <dbReference type="ARBA" id="ARBA00001968"/>
    </source>
</evidence>
<keyword evidence="3" id="KW-0235">DNA replication</keyword>
<evidence type="ECO:0000259" key="7">
    <source>
        <dbReference type="Pfam" id="PF01068"/>
    </source>
</evidence>
<proteinExistence type="predicted"/>
<dbReference type="SUPFAM" id="SSF50249">
    <property type="entry name" value="Nucleic acid-binding proteins"/>
    <property type="match status" value="1"/>
</dbReference>
<feature type="domain" description="ATP-dependent DNA ligase family profile" evidence="7">
    <location>
        <begin position="157"/>
        <end position="343"/>
    </location>
</feature>
<dbReference type="PANTHER" id="PTHR47810">
    <property type="entry name" value="DNA LIGASE"/>
    <property type="match status" value="1"/>
</dbReference>
<dbReference type="GO" id="GO:0003910">
    <property type="term" value="F:DNA ligase (ATP) activity"/>
    <property type="evidence" value="ECO:0007669"/>
    <property type="project" value="UniProtKB-EC"/>
</dbReference>
<keyword evidence="2" id="KW-0436">Ligase</keyword>
<protein>
    <submittedName>
        <fullName evidence="9">Uncharacterized protein</fullName>
    </submittedName>
</protein>
<dbReference type="InterPro" id="IPR050326">
    <property type="entry name" value="NAD_dep_DNA_ligaseB"/>
</dbReference>
<evidence type="ECO:0000256" key="4">
    <source>
        <dbReference type="ARBA" id="ARBA00022763"/>
    </source>
</evidence>
<evidence type="ECO:0000256" key="2">
    <source>
        <dbReference type="ARBA" id="ARBA00022598"/>
    </source>
</evidence>
<evidence type="ECO:0000256" key="5">
    <source>
        <dbReference type="ARBA" id="ARBA00023204"/>
    </source>
</evidence>
<dbReference type="Pfam" id="PF14743">
    <property type="entry name" value="DNA_ligase_OB_2"/>
    <property type="match status" value="1"/>
</dbReference>
<accession>A0A2B9Q3B8</accession>
<evidence type="ECO:0000313" key="9">
    <source>
        <dbReference type="EMBL" id="PGO29294.1"/>
    </source>
</evidence>
<dbReference type="Proteomes" id="UP000223777">
    <property type="component" value="Unassembled WGS sequence"/>
</dbReference>
<dbReference type="GO" id="GO:0005524">
    <property type="term" value="F:ATP binding"/>
    <property type="evidence" value="ECO:0007669"/>
    <property type="project" value="InterPro"/>
</dbReference>
<comment type="catalytic activity">
    <reaction evidence="6">
        <text>ATP + (deoxyribonucleotide)n-3'-hydroxyl + 5'-phospho-(deoxyribonucleotide)m = (deoxyribonucleotide)n+m + AMP + diphosphate.</text>
        <dbReference type="EC" id="6.5.1.1"/>
    </reaction>
</comment>
<keyword evidence="5" id="KW-0234">DNA repair</keyword>
<organism evidence="9 10">
    <name type="scientific">Bacillus cereus</name>
    <dbReference type="NCBI Taxonomy" id="1396"/>
    <lineage>
        <taxon>Bacteria</taxon>
        <taxon>Bacillati</taxon>
        <taxon>Bacillota</taxon>
        <taxon>Bacilli</taxon>
        <taxon>Bacillales</taxon>
        <taxon>Bacillaceae</taxon>
        <taxon>Bacillus</taxon>
        <taxon>Bacillus cereus group</taxon>
    </lineage>
</organism>
<gene>
    <name evidence="9" type="ORF">CN984_12705</name>
</gene>
<dbReference type="AlphaFoldDB" id="A0A2B9Q3B8"/>
<keyword evidence="4" id="KW-0227">DNA damage</keyword>
<dbReference type="Gene3D" id="2.40.50.140">
    <property type="entry name" value="Nucleic acid-binding proteins"/>
    <property type="match status" value="1"/>
</dbReference>
<dbReference type="GO" id="GO:0006310">
    <property type="term" value="P:DNA recombination"/>
    <property type="evidence" value="ECO:0007669"/>
    <property type="project" value="InterPro"/>
</dbReference>
<dbReference type="InterPro" id="IPR029319">
    <property type="entry name" value="DNA_ligase_OB"/>
</dbReference>
<reference evidence="9 10" key="1">
    <citation type="submission" date="2017-09" db="EMBL/GenBank/DDBJ databases">
        <title>Large-scale bioinformatics analysis of Bacillus genomes uncovers conserved roles of natural products in bacterial physiology.</title>
        <authorList>
            <consortium name="Agbiome Team Llc"/>
            <person name="Bleich R.M."/>
            <person name="Grubbs K.J."/>
            <person name="Santa Maria K.C."/>
            <person name="Allen S.E."/>
            <person name="Farag S."/>
            <person name="Shank E.A."/>
            <person name="Bowers A."/>
        </authorList>
    </citation>
    <scope>NUCLEOTIDE SEQUENCE [LARGE SCALE GENOMIC DNA]</scope>
    <source>
        <strain evidence="9 10">AFS050027</strain>
    </source>
</reference>
<sequence>MLQVAEVIQQVSETSSKKGKEEIIALHKEDALFGDVLNFIFNPYIKTNIAKKKFSKVVESETIYPIYTTINMFMENLKKSTGKNEDIAYAQWYISHQPQEVRWLLEAMTMKDLKIGATASTINKAFGYDFIPTFDVMLAEKYVETKKIKGVPKLYEHWQRYIGKRVIATMKLDGNRNAIFVREDGSVTLYSREGHVFEGCVEIEEALSEYPRGFVYDGELLATNEEGLDSKLLFKKTNKIIKKKGEKRGLEFHAFDIIPIAEFEKGGWSVACEKRKEALKEVVDKHNHPLVKYVDPLYVGIFDKEKIDALADEAKLNGEEGIMVQLAEAPYECKRTFAILKVKSFESADIRCSDIYEGKSGKNIGRLGGLICDFKGYPVRIGGGFSDELRDDIWADPSMVIGKIIEINYFEEFEDENGDLDLRFATFKTIRDDKTEPSYY</sequence>
<dbReference type="Gene3D" id="3.30.470.30">
    <property type="entry name" value="DNA ligase/mRNA capping enzyme"/>
    <property type="match status" value="1"/>
</dbReference>
<dbReference type="EMBL" id="NUIL01000015">
    <property type="protein sequence ID" value="PGO29294.1"/>
    <property type="molecule type" value="Genomic_DNA"/>
</dbReference>
<evidence type="ECO:0000256" key="6">
    <source>
        <dbReference type="ARBA" id="ARBA00034003"/>
    </source>
</evidence>